<evidence type="ECO:0000313" key="1">
    <source>
        <dbReference type="EMBL" id="AJA52634.1"/>
    </source>
</evidence>
<dbReference type="GeneID" id="93074710"/>
<dbReference type="RefSeq" id="WP_003442422.1">
    <property type="nucleotide sequence ID" value="NZ_ANZB01000003.1"/>
</dbReference>
<reference evidence="2" key="2">
    <citation type="submission" date="2015-10" db="EMBL/GenBank/DDBJ databases">
        <title>Improved Draft Genome Sequence of Clostridium pasteurianum Strain ATCC 6013 (DSM 525) Using a Hybrid Next-Generation Sequencing Approach.</title>
        <authorList>
            <person name="Pyne M.E."/>
            <person name="Utturkar S.M."/>
            <person name="Brown S.D."/>
            <person name="Moo-Young M."/>
            <person name="Chung D.A."/>
            <person name="Chou P.C."/>
        </authorList>
    </citation>
    <scope>NUCLEOTIDE SEQUENCE</scope>
    <source>
        <strain evidence="2">ATCC 6013</strain>
    </source>
</reference>
<dbReference type="PATRIC" id="fig|1262449.3.peg.1021"/>
<sequence>MELSELNLNEEQLSGVQTYIKDVTAKAREGLFDEDTVTKRIQSETDKVRTEYSKKLKDVE</sequence>
<evidence type="ECO:0000313" key="3">
    <source>
        <dbReference type="Proteomes" id="UP000028042"/>
    </source>
</evidence>
<gene>
    <name evidence="1" type="ORF">CLPA_c25770</name>
    <name evidence="2" type="ORF">CP6013_00603</name>
</gene>
<evidence type="ECO:0000313" key="2">
    <source>
        <dbReference type="EMBL" id="KRU11356.1"/>
    </source>
</evidence>
<name>A0A0H3J3Z4_CLOPA</name>
<dbReference type="Proteomes" id="UP000030905">
    <property type="component" value="Chromosome"/>
</dbReference>
<dbReference type="Proteomes" id="UP000028042">
    <property type="component" value="Unassembled WGS sequence"/>
</dbReference>
<reference evidence="1 4" key="1">
    <citation type="journal article" date="2015" name="Genome Announc.">
        <title>Complete Genome Sequence of the Nitrogen-Fixing and Solvent-Producing Clostridium pasteurianum DSM 525.</title>
        <authorList>
            <person name="Poehlein A."/>
            <person name="Grosse-Honebrink A."/>
            <person name="Zhang Y."/>
            <person name="Minton N.P."/>
            <person name="Daniel R."/>
        </authorList>
    </citation>
    <scope>NUCLEOTIDE SEQUENCE [LARGE SCALE GENOMIC DNA]</scope>
    <source>
        <strain evidence="1">DSM 525</strain>
        <strain evidence="4">DSM 525 / ATCC 6013</strain>
    </source>
</reference>
<proteinExistence type="predicted"/>
<dbReference type="EMBL" id="JPGY02000001">
    <property type="protein sequence ID" value="KRU11356.1"/>
    <property type="molecule type" value="Genomic_DNA"/>
</dbReference>
<reference evidence="2 3" key="3">
    <citation type="journal article" name="Genome Announc.">
        <title>Improved Draft Genome Sequence of Clostridium pasteurianum Strain ATCC 6013 (DSM 525) Using a Hybrid Next-Generation Sequencing Approach.</title>
        <authorList>
            <person name="Pyne M.E."/>
            <person name="Utturkar S."/>
            <person name="Brown S.D."/>
            <person name="Moo-Young M."/>
            <person name="Chung D.A."/>
            <person name="Chou C.P."/>
        </authorList>
    </citation>
    <scope>NUCLEOTIDE SEQUENCE [LARGE SCALE GENOMIC DNA]</scope>
    <source>
        <strain evidence="2 3">ATCC 6013</strain>
    </source>
</reference>
<dbReference type="EMBL" id="CP009268">
    <property type="protein sequence ID" value="AJA52634.1"/>
    <property type="molecule type" value="Genomic_DNA"/>
</dbReference>
<organism evidence="1 4">
    <name type="scientific">Clostridium pasteurianum DSM 525 = ATCC 6013</name>
    <dbReference type="NCBI Taxonomy" id="1262449"/>
    <lineage>
        <taxon>Bacteria</taxon>
        <taxon>Bacillati</taxon>
        <taxon>Bacillota</taxon>
        <taxon>Clostridia</taxon>
        <taxon>Eubacteriales</taxon>
        <taxon>Clostridiaceae</taxon>
        <taxon>Clostridium</taxon>
    </lineage>
</organism>
<accession>A0A0H3J3Z4</accession>
<dbReference type="KEGG" id="cpae:CPAST_c25770"/>
<dbReference type="AlphaFoldDB" id="A0A0H3J3Z4"/>
<evidence type="ECO:0000313" key="4">
    <source>
        <dbReference type="Proteomes" id="UP000030905"/>
    </source>
</evidence>
<protein>
    <submittedName>
        <fullName evidence="1">Uncharacterized protein</fullName>
    </submittedName>
</protein>
<dbReference type="KEGG" id="cpat:CLPA_c25770"/>
<keyword evidence="4" id="KW-1185">Reference proteome</keyword>